<proteinExistence type="predicted"/>
<gene>
    <name evidence="4" type="ORF">HAHE_21720</name>
</gene>
<dbReference type="Proteomes" id="UP001374893">
    <property type="component" value="Chromosome"/>
</dbReference>
<protein>
    <recommendedName>
        <fullName evidence="6">Chromosome partition protein Smc</fullName>
    </recommendedName>
</protein>
<evidence type="ECO:0000256" key="1">
    <source>
        <dbReference type="SAM" id="Coils"/>
    </source>
</evidence>
<organism evidence="4 5">
    <name type="scientific">Haloferula helveola</name>
    <dbReference type="NCBI Taxonomy" id="490095"/>
    <lineage>
        <taxon>Bacteria</taxon>
        <taxon>Pseudomonadati</taxon>
        <taxon>Verrucomicrobiota</taxon>
        <taxon>Verrucomicrobiia</taxon>
        <taxon>Verrucomicrobiales</taxon>
        <taxon>Verrucomicrobiaceae</taxon>
        <taxon>Haloferula</taxon>
    </lineage>
</organism>
<keyword evidence="3" id="KW-0732">Signal</keyword>
<feature type="signal peptide" evidence="3">
    <location>
        <begin position="1"/>
        <end position="26"/>
    </location>
</feature>
<evidence type="ECO:0000256" key="2">
    <source>
        <dbReference type="SAM" id="MobiDB-lite"/>
    </source>
</evidence>
<evidence type="ECO:0008006" key="6">
    <source>
        <dbReference type="Google" id="ProtNLM"/>
    </source>
</evidence>
<feature type="compositionally biased region" description="Basic residues" evidence="2">
    <location>
        <begin position="320"/>
        <end position="329"/>
    </location>
</feature>
<reference evidence="4 5" key="1">
    <citation type="submission" date="2021-06" db="EMBL/GenBank/DDBJ databases">
        <title>Complete genome of Haloferula helveola possessing various polysaccharide degrading enzymes.</title>
        <authorList>
            <person name="Takami H."/>
            <person name="Huang C."/>
            <person name="Hamasaki K."/>
        </authorList>
    </citation>
    <scope>NUCLEOTIDE SEQUENCE [LARGE SCALE GENOMIC DNA]</scope>
    <source>
        <strain evidence="4 5">CN-1</strain>
    </source>
</reference>
<name>A0ABM7RA88_9BACT</name>
<feature type="compositionally biased region" description="Basic and acidic residues" evidence="2">
    <location>
        <begin position="265"/>
        <end position="278"/>
    </location>
</feature>
<evidence type="ECO:0000313" key="5">
    <source>
        <dbReference type="Proteomes" id="UP001374893"/>
    </source>
</evidence>
<evidence type="ECO:0000313" key="4">
    <source>
        <dbReference type="EMBL" id="BCX48264.1"/>
    </source>
</evidence>
<feature type="coiled-coil region" evidence="1">
    <location>
        <begin position="43"/>
        <end position="105"/>
    </location>
</feature>
<feature type="region of interest" description="Disordered" evidence="2">
    <location>
        <begin position="264"/>
        <end position="329"/>
    </location>
</feature>
<keyword evidence="1" id="KW-0175">Coiled coil</keyword>
<keyword evidence="5" id="KW-1185">Reference proteome</keyword>
<accession>A0ABM7RA88</accession>
<dbReference type="RefSeq" id="WP_338684364.1">
    <property type="nucleotide sequence ID" value="NZ_AP024702.1"/>
</dbReference>
<evidence type="ECO:0000256" key="3">
    <source>
        <dbReference type="SAM" id="SignalP"/>
    </source>
</evidence>
<feature type="compositionally biased region" description="Basic and acidic residues" evidence="2">
    <location>
        <begin position="297"/>
        <end position="314"/>
    </location>
</feature>
<feature type="compositionally biased region" description="Polar residues" evidence="2">
    <location>
        <begin position="279"/>
        <end position="296"/>
    </location>
</feature>
<dbReference type="EMBL" id="AP024702">
    <property type="protein sequence ID" value="BCX48264.1"/>
    <property type="molecule type" value="Genomic_DNA"/>
</dbReference>
<sequence>MNTKHTPRIALLLGILSASLVPAAFADKKPAPESTQKMLSESFSTLADTLKQAEQQVQTAIRERDLAIETVKHSKKVIGEKDQLIEQLKKQLAESQKSATEWEKKSVAHAKAEAEWKSKAEAQAQRLAIGHAAQEKLVHFHGRLEKTVKEFTALESELNHLRNELKEPRKMAELVKENEKLKVATATMDKKIHEMSNGFAESKKLNVATTTELAKTKKELGELREQHAQFKSEMEALVQRTAEKGQAALKKALMTANEATQEMMAAKDRADATAKKLESLQSQTGKMESRQQQLSKELNERDKTIKSLRNKLEQAEASNPKKKKKGADA</sequence>
<feature type="chain" id="PRO_5045900851" description="Chromosome partition protein Smc" evidence="3">
    <location>
        <begin position="27"/>
        <end position="329"/>
    </location>
</feature>